<dbReference type="InterPro" id="IPR003673">
    <property type="entry name" value="CoA-Trfase_fam_III"/>
</dbReference>
<protein>
    <recommendedName>
        <fullName evidence="5">CoA transferase</fullName>
    </recommendedName>
</protein>
<dbReference type="PANTHER" id="PTHR48207:SF3">
    <property type="entry name" value="SUCCINATE--HYDROXYMETHYLGLUTARATE COA-TRANSFERASE"/>
    <property type="match status" value="1"/>
</dbReference>
<organism evidence="3 4">
    <name type="scientific">Burkholderia pseudomultivorans</name>
    <dbReference type="NCBI Taxonomy" id="1207504"/>
    <lineage>
        <taxon>Bacteria</taxon>
        <taxon>Pseudomonadati</taxon>
        <taxon>Pseudomonadota</taxon>
        <taxon>Betaproteobacteria</taxon>
        <taxon>Burkholderiales</taxon>
        <taxon>Burkholderiaceae</taxon>
        <taxon>Burkholderia</taxon>
        <taxon>Burkholderia cepacia complex</taxon>
    </lineage>
</organism>
<dbReference type="InterPro" id="IPR044855">
    <property type="entry name" value="CoA-Trfase_III_dom3_sf"/>
</dbReference>
<evidence type="ECO:0000256" key="2">
    <source>
        <dbReference type="SAM" id="MobiDB-lite"/>
    </source>
</evidence>
<dbReference type="PANTHER" id="PTHR48207">
    <property type="entry name" value="SUCCINATE--HYDROXYMETHYLGLUTARATE COA-TRANSFERASE"/>
    <property type="match status" value="1"/>
</dbReference>
<keyword evidence="1" id="KW-0808">Transferase</keyword>
<evidence type="ECO:0000313" key="4">
    <source>
        <dbReference type="Proteomes" id="UP000062912"/>
    </source>
</evidence>
<dbReference type="InterPro" id="IPR023606">
    <property type="entry name" value="CoA-Trfase_III_dom_1_sf"/>
</dbReference>
<dbReference type="AlphaFoldDB" id="A0A132ECB2"/>
<comment type="caution">
    <text evidence="3">The sequence shown here is derived from an EMBL/GenBank/DDBJ whole genome shotgun (WGS) entry which is preliminary data.</text>
</comment>
<reference evidence="3 4" key="1">
    <citation type="submission" date="2015-11" db="EMBL/GenBank/DDBJ databases">
        <title>Expanding the genomic diversity of Burkholderia species for the development of highly accurate diagnostics.</title>
        <authorList>
            <person name="Sahl J."/>
            <person name="Keim P."/>
            <person name="Wagner D."/>
        </authorList>
    </citation>
    <scope>NUCLEOTIDE SEQUENCE [LARGE SCALE GENOMIC DNA]</scope>
    <source>
        <strain evidence="3 4">MSMB368WGS</strain>
    </source>
</reference>
<evidence type="ECO:0008006" key="5">
    <source>
        <dbReference type="Google" id="ProtNLM"/>
    </source>
</evidence>
<accession>A0A132ECB2</accession>
<gene>
    <name evidence="3" type="ORF">WT56_00830</name>
</gene>
<name>A0A132ECB2_9BURK</name>
<sequence length="368" mass="39809">MSRHREPMRRANGGSVSAHYGSLNRGKQSIALDLKNSEGSAVLHKLLESSQVFVTNMRAAALERLGIHPKTLHERYPHLVIAVISGYGIEDAGEYADRAGLAMVAEAMTGATGLTRDHAGNPVWCGFALGDVLAGMTAHAAILLAMRNQERYGIGRVIDLSLVECTLPMVAVALARVQLADAALSEFAGSNDFHGVPYGAFRAKDGFVNIGVNRDDFWARLCRAMGRPELATDERYATYVARAKHQEAVHEITETFTRAHTRAEITAKLNEVDVPVSGILTMKEIIDDRYMQMRGALCTVDDGLGGTITLPADPARFDKPAGRLRVPRIGEHRNAVLTRELGLDAEAIVRLEEAGAFGSQDKASPTIG</sequence>
<dbReference type="Pfam" id="PF02515">
    <property type="entry name" value="CoA_transf_3"/>
    <property type="match status" value="1"/>
</dbReference>
<dbReference type="GO" id="GO:0008410">
    <property type="term" value="F:CoA-transferase activity"/>
    <property type="evidence" value="ECO:0007669"/>
    <property type="project" value="TreeGrafter"/>
</dbReference>
<dbReference type="Proteomes" id="UP000062912">
    <property type="component" value="Unassembled WGS sequence"/>
</dbReference>
<proteinExistence type="predicted"/>
<evidence type="ECO:0000313" key="3">
    <source>
        <dbReference type="EMBL" id="KWF24857.1"/>
    </source>
</evidence>
<dbReference type="InterPro" id="IPR050483">
    <property type="entry name" value="CoA-transferase_III_domain"/>
</dbReference>
<dbReference type="SUPFAM" id="SSF89796">
    <property type="entry name" value="CoA-transferase family III (CaiB/BaiF)"/>
    <property type="match status" value="1"/>
</dbReference>
<dbReference type="Gene3D" id="3.40.50.10540">
    <property type="entry name" value="Crotonobetainyl-coa:carnitine coa-transferase, domain 1"/>
    <property type="match status" value="1"/>
</dbReference>
<feature type="region of interest" description="Disordered" evidence="2">
    <location>
        <begin position="1"/>
        <end position="20"/>
    </location>
</feature>
<dbReference type="EMBL" id="LPJR01000056">
    <property type="protein sequence ID" value="KWF24857.1"/>
    <property type="molecule type" value="Genomic_DNA"/>
</dbReference>
<evidence type="ECO:0000256" key="1">
    <source>
        <dbReference type="ARBA" id="ARBA00022679"/>
    </source>
</evidence>
<dbReference type="Gene3D" id="3.30.1540.10">
    <property type="entry name" value="formyl-coa transferase, domain 3"/>
    <property type="match status" value="1"/>
</dbReference>